<name>A0ABM8VV03_9BACL</name>
<dbReference type="EMBL" id="CAJVCE010000064">
    <property type="protein sequence ID" value="CAG7659141.1"/>
    <property type="molecule type" value="Genomic_DNA"/>
</dbReference>
<gene>
    <name evidence="2" type="primary">rmd_2</name>
    <name evidence="2" type="ORF">PAECIP111802_07406</name>
</gene>
<evidence type="ECO:0000259" key="1">
    <source>
        <dbReference type="Pfam" id="PF16363"/>
    </source>
</evidence>
<dbReference type="GO" id="GO:0033705">
    <property type="term" value="F:GDP-4-dehydro-6-deoxy-D-mannose reductase activity"/>
    <property type="evidence" value="ECO:0007669"/>
    <property type="project" value="UniProtKB-EC"/>
</dbReference>
<dbReference type="PANTHER" id="PTHR43000">
    <property type="entry name" value="DTDP-D-GLUCOSE 4,6-DEHYDRATASE-RELATED"/>
    <property type="match status" value="1"/>
</dbReference>
<accession>A0ABM8VV03</accession>
<dbReference type="InterPro" id="IPR016040">
    <property type="entry name" value="NAD(P)-bd_dom"/>
</dbReference>
<organism evidence="2 3">
    <name type="scientific">Paenibacillus allorhizosphaerae</name>
    <dbReference type="NCBI Taxonomy" id="2849866"/>
    <lineage>
        <taxon>Bacteria</taxon>
        <taxon>Bacillati</taxon>
        <taxon>Bacillota</taxon>
        <taxon>Bacilli</taxon>
        <taxon>Bacillales</taxon>
        <taxon>Paenibacillaceae</taxon>
        <taxon>Paenibacillus</taxon>
    </lineage>
</organism>
<keyword evidence="3" id="KW-1185">Reference proteome</keyword>
<evidence type="ECO:0000313" key="2">
    <source>
        <dbReference type="EMBL" id="CAG7659141.1"/>
    </source>
</evidence>
<evidence type="ECO:0000313" key="3">
    <source>
        <dbReference type="Proteomes" id="UP000730618"/>
    </source>
</evidence>
<comment type="caution">
    <text evidence="2">The sequence shown here is derived from an EMBL/GenBank/DDBJ whole genome shotgun (WGS) entry which is preliminary data.</text>
</comment>
<dbReference type="Pfam" id="PF16363">
    <property type="entry name" value="GDP_Man_Dehyd"/>
    <property type="match status" value="1"/>
</dbReference>
<proteinExistence type="predicted"/>
<dbReference type="EC" id="1.1.1.281" evidence="2"/>
<protein>
    <submittedName>
        <fullName evidence="2">GDP-6-deoxy-D-mannose reductase</fullName>
        <ecNumber evidence="2">1.1.1.281</ecNumber>
    </submittedName>
</protein>
<sequence>MRALITGATGFVAKHLTKHLTNLGFEVWGTTRKSSPVLFKGIHHIQTLDLNTSIEQIVSYLNFLKPDYIFHLAGQSSVKKSWDNKIETFEANVVMTINLLEAVRGSIVAESVKILTVGSSEEYGEVNLENMPISEKNPLRPISPYGISKATVSMLAEQYHRSYSLNIVHVRPFNHIGPGQDVGFVTSDFAKQIAEIEEGKQTPIIKVGNLDAKRDFTDVRDIVQAYALLVAHGQSGKIYNVCSKKPTSIQEILEKLINLSRCQNIEIHRDLSKMRPSDFPYYYGDSSEISLHTGWSPKMSIDDSLKDILDHWRLRLKSDSI</sequence>
<dbReference type="CDD" id="cd05260">
    <property type="entry name" value="GDP_MD_SDR_e"/>
    <property type="match status" value="1"/>
</dbReference>
<dbReference type="Proteomes" id="UP000730618">
    <property type="component" value="Unassembled WGS sequence"/>
</dbReference>
<feature type="domain" description="NAD(P)-binding" evidence="1">
    <location>
        <begin position="4"/>
        <end position="307"/>
    </location>
</feature>
<keyword evidence="2" id="KW-0560">Oxidoreductase</keyword>
<reference evidence="2 3" key="1">
    <citation type="submission" date="2021-06" db="EMBL/GenBank/DDBJ databases">
        <authorList>
            <person name="Criscuolo A."/>
        </authorList>
    </citation>
    <scope>NUCLEOTIDE SEQUENCE [LARGE SCALE GENOMIC DNA]</scope>
    <source>
        <strain evidence="3">CIP 111802</strain>
    </source>
</reference>
<dbReference type="RefSeq" id="WP_218103513.1">
    <property type="nucleotide sequence ID" value="NZ_CAJVCE010000064.1"/>
</dbReference>